<evidence type="ECO:0000313" key="3">
    <source>
        <dbReference type="Proteomes" id="UP001189429"/>
    </source>
</evidence>
<gene>
    <name evidence="2" type="ORF">PCOR1329_LOCUS69833</name>
</gene>
<accession>A0ABN9WV70</accession>
<proteinExistence type="predicted"/>
<dbReference type="EMBL" id="CAUYUJ010019184">
    <property type="protein sequence ID" value="CAK0889238.1"/>
    <property type="molecule type" value="Genomic_DNA"/>
</dbReference>
<evidence type="ECO:0008006" key="4">
    <source>
        <dbReference type="Google" id="ProtNLM"/>
    </source>
</evidence>
<organism evidence="2 3">
    <name type="scientific">Prorocentrum cordatum</name>
    <dbReference type="NCBI Taxonomy" id="2364126"/>
    <lineage>
        <taxon>Eukaryota</taxon>
        <taxon>Sar</taxon>
        <taxon>Alveolata</taxon>
        <taxon>Dinophyceae</taxon>
        <taxon>Prorocentrales</taxon>
        <taxon>Prorocentraceae</taxon>
        <taxon>Prorocentrum</taxon>
    </lineage>
</organism>
<feature type="compositionally biased region" description="Pro residues" evidence="1">
    <location>
        <begin position="18"/>
        <end position="31"/>
    </location>
</feature>
<feature type="non-terminal residue" evidence="2">
    <location>
        <position position="170"/>
    </location>
</feature>
<comment type="caution">
    <text evidence="2">The sequence shown here is derived from an EMBL/GenBank/DDBJ whole genome shotgun (WGS) entry which is preliminary data.</text>
</comment>
<dbReference type="Proteomes" id="UP001189429">
    <property type="component" value="Unassembled WGS sequence"/>
</dbReference>
<feature type="compositionally biased region" description="Low complexity" evidence="1">
    <location>
        <begin position="1"/>
        <end position="12"/>
    </location>
</feature>
<name>A0ABN9WV70_9DINO</name>
<feature type="non-terminal residue" evidence="2">
    <location>
        <position position="1"/>
    </location>
</feature>
<keyword evidence="3" id="KW-1185">Reference proteome</keyword>
<reference evidence="2" key="1">
    <citation type="submission" date="2023-10" db="EMBL/GenBank/DDBJ databases">
        <authorList>
            <person name="Chen Y."/>
            <person name="Shah S."/>
            <person name="Dougan E. K."/>
            <person name="Thang M."/>
            <person name="Chan C."/>
        </authorList>
    </citation>
    <scope>NUCLEOTIDE SEQUENCE [LARGE SCALE GENOMIC DNA]</scope>
</reference>
<evidence type="ECO:0000256" key="1">
    <source>
        <dbReference type="SAM" id="MobiDB-lite"/>
    </source>
</evidence>
<protein>
    <recommendedName>
        <fullName evidence="4">Mannosyltransferase</fullName>
    </recommendedName>
</protein>
<feature type="region of interest" description="Disordered" evidence="1">
    <location>
        <begin position="1"/>
        <end position="31"/>
    </location>
</feature>
<evidence type="ECO:0000313" key="2">
    <source>
        <dbReference type="EMBL" id="CAK0889238.1"/>
    </source>
</evidence>
<sequence>GSAAAPAPVSAGRGPGPLRGPPRPQRGPRPPMECTGLPAAALYAVLGLAFFARLSWTLGSYPLVPLQTDDAEWSREWVWTTGSADYTITACFCGVVLGTEEPWRALPWCAAALLGLGPAASCYVAARRVQGLPLQLESCGGPCSLQPLIRSRDGQDAAPPKGSFQNIMAG</sequence>